<accession>A0A4C1VMH6</accession>
<keyword evidence="1" id="KW-0539">Nucleus</keyword>
<dbReference type="PANTHER" id="PTHR12243">
    <property type="entry name" value="MADF DOMAIN TRANSCRIPTION FACTOR"/>
    <property type="match status" value="1"/>
</dbReference>
<dbReference type="InterPro" id="IPR006578">
    <property type="entry name" value="MADF-dom"/>
</dbReference>
<evidence type="ECO:0000313" key="5">
    <source>
        <dbReference type="Proteomes" id="UP000299102"/>
    </source>
</evidence>
<dbReference type="AlphaFoldDB" id="A0A4C1VMH6"/>
<feature type="compositionally biased region" description="Polar residues" evidence="2">
    <location>
        <begin position="18"/>
        <end position="32"/>
    </location>
</feature>
<dbReference type="OrthoDB" id="5803771at2759"/>
<dbReference type="PANTHER" id="PTHR12243:SF67">
    <property type="entry name" value="COREPRESSOR OF PANGOLIN, ISOFORM A-RELATED"/>
    <property type="match status" value="1"/>
</dbReference>
<evidence type="ECO:0000256" key="2">
    <source>
        <dbReference type="SAM" id="MobiDB-lite"/>
    </source>
</evidence>
<reference evidence="4 5" key="1">
    <citation type="journal article" date="2019" name="Commun. Biol.">
        <title>The bagworm genome reveals a unique fibroin gene that provides high tensile strength.</title>
        <authorList>
            <person name="Kono N."/>
            <person name="Nakamura H."/>
            <person name="Ohtoshi R."/>
            <person name="Tomita M."/>
            <person name="Numata K."/>
            <person name="Arakawa K."/>
        </authorList>
    </citation>
    <scope>NUCLEOTIDE SEQUENCE [LARGE SCALE GENOMIC DNA]</scope>
</reference>
<feature type="region of interest" description="Disordered" evidence="2">
    <location>
        <begin position="18"/>
        <end position="67"/>
    </location>
</feature>
<feature type="domain" description="BESS" evidence="3">
    <location>
        <begin position="165"/>
        <end position="204"/>
    </location>
</feature>
<evidence type="ECO:0000256" key="1">
    <source>
        <dbReference type="PROSITE-ProRule" id="PRU00371"/>
    </source>
</evidence>
<dbReference type="Pfam" id="PF10545">
    <property type="entry name" value="MADF_DNA_bdg"/>
    <property type="match status" value="1"/>
</dbReference>
<dbReference type="PROSITE" id="PS51031">
    <property type="entry name" value="BESS"/>
    <property type="match status" value="1"/>
</dbReference>
<protein>
    <recommendedName>
        <fullName evidence="3">BESS domain-containing protein</fullName>
    </recommendedName>
</protein>
<dbReference type="Pfam" id="PF02944">
    <property type="entry name" value="BESS"/>
    <property type="match status" value="1"/>
</dbReference>
<proteinExistence type="predicted"/>
<feature type="compositionally biased region" description="Basic and acidic residues" evidence="2">
    <location>
        <begin position="107"/>
        <end position="116"/>
    </location>
</feature>
<sequence>MNEVDLIKEVEKRGRFCTTNPSAASTRPSYATTPGRRCQTHSTSPMLKDGDSNRTDRVKERDKNKTECKKRWRSLRDSFIKLQRTHGGKTRWPYLHAMRFLLPHVEPAPKKDHQTDESDQEDDSRHKLSYQELGISQDSQLDDDSPGAKKMKLLTDEEVPCQCRTDPDELFLLSCAPTLKRLNSRQNAVARLKIQQALYEAEFGCPGELPYVTPASDCDYENGEASIG</sequence>
<dbReference type="GO" id="GO:0006357">
    <property type="term" value="P:regulation of transcription by RNA polymerase II"/>
    <property type="evidence" value="ECO:0007669"/>
    <property type="project" value="TreeGrafter"/>
</dbReference>
<dbReference type="InterPro" id="IPR004210">
    <property type="entry name" value="BESS_motif"/>
</dbReference>
<dbReference type="EMBL" id="BGZK01000372">
    <property type="protein sequence ID" value="GBP39851.1"/>
    <property type="molecule type" value="Genomic_DNA"/>
</dbReference>
<organism evidence="4 5">
    <name type="scientific">Eumeta variegata</name>
    <name type="common">Bagworm moth</name>
    <name type="synonym">Eumeta japonica</name>
    <dbReference type="NCBI Taxonomy" id="151549"/>
    <lineage>
        <taxon>Eukaryota</taxon>
        <taxon>Metazoa</taxon>
        <taxon>Ecdysozoa</taxon>
        <taxon>Arthropoda</taxon>
        <taxon>Hexapoda</taxon>
        <taxon>Insecta</taxon>
        <taxon>Pterygota</taxon>
        <taxon>Neoptera</taxon>
        <taxon>Endopterygota</taxon>
        <taxon>Lepidoptera</taxon>
        <taxon>Glossata</taxon>
        <taxon>Ditrysia</taxon>
        <taxon>Tineoidea</taxon>
        <taxon>Psychidae</taxon>
        <taxon>Oiketicinae</taxon>
        <taxon>Eumeta</taxon>
    </lineage>
</organism>
<dbReference type="InterPro" id="IPR039353">
    <property type="entry name" value="TF_Adf1"/>
</dbReference>
<evidence type="ECO:0000259" key="3">
    <source>
        <dbReference type="PROSITE" id="PS51031"/>
    </source>
</evidence>
<comment type="subcellular location">
    <subcellularLocation>
        <location evidence="1">Nucleus</location>
    </subcellularLocation>
</comment>
<dbReference type="GO" id="GO:0005667">
    <property type="term" value="C:transcription regulator complex"/>
    <property type="evidence" value="ECO:0007669"/>
    <property type="project" value="TreeGrafter"/>
</dbReference>
<dbReference type="GO" id="GO:0005634">
    <property type="term" value="C:nucleus"/>
    <property type="evidence" value="ECO:0007669"/>
    <property type="project" value="UniProtKB-SubCell"/>
</dbReference>
<gene>
    <name evidence="4" type="ORF">EVAR_29081_1</name>
</gene>
<feature type="region of interest" description="Disordered" evidence="2">
    <location>
        <begin position="107"/>
        <end position="126"/>
    </location>
</feature>
<keyword evidence="5" id="KW-1185">Reference proteome</keyword>
<dbReference type="Proteomes" id="UP000299102">
    <property type="component" value="Unassembled WGS sequence"/>
</dbReference>
<evidence type="ECO:0000313" key="4">
    <source>
        <dbReference type="EMBL" id="GBP39851.1"/>
    </source>
</evidence>
<comment type="caution">
    <text evidence="4">The sequence shown here is derived from an EMBL/GenBank/DDBJ whole genome shotgun (WGS) entry which is preliminary data.</text>
</comment>
<feature type="compositionally biased region" description="Basic and acidic residues" evidence="2">
    <location>
        <begin position="48"/>
        <end position="67"/>
    </location>
</feature>
<name>A0A4C1VMH6_EUMVA</name>
<dbReference type="GO" id="GO:0003677">
    <property type="term" value="F:DNA binding"/>
    <property type="evidence" value="ECO:0007669"/>
    <property type="project" value="InterPro"/>
</dbReference>